<dbReference type="Pfam" id="PF00566">
    <property type="entry name" value="RabGAP-TBC"/>
    <property type="match status" value="2"/>
</dbReference>
<dbReference type="Gene3D" id="1.10.8.270">
    <property type="entry name" value="putative rabgap domain of human tbc1 domain family member 14 like domains"/>
    <property type="match status" value="1"/>
</dbReference>
<feature type="region of interest" description="Disordered" evidence="2">
    <location>
        <begin position="247"/>
        <end position="292"/>
    </location>
</feature>
<evidence type="ECO:0000256" key="1">
    <source>
        <dbReference type="ARBA" id="ARBA00022468"/>
    </source>
</evidence>
<dbReference type="PROSITE" id="PS50086">
    <property type="entry name" value="TBC_RABGAP"/>
    <property type="match status" value="1"/>
</dbReference>
<dbReference type="PANTHER" id="PTHR22957:SF337">
    <property type="entry name" value="TBC1 DOMAIN FAMILY MEMBER 5"/>
    <property type="match status" value="1"/>
</dbReference>
<reference evidence="3" key="1">
    <citation type="submission" date="2020-11" db="EMBL/GenBank/DDBJ databases">
        <authorList>
            <person name="Tran Van P."/>
        </authorList>
    </citation>
    <scope>NUCLEOTIDE SEQUENCE</scope>
</reference>
<feature type="compositionally biased region" description="Polar residues" evidence="2">
    <location>
        <begin position="454"/>
        <end position="473"/>
    </location>
</feature>
<dbReference type="GO" id="GO:0005096">
    <property type="term" value="F:GTPase activator activity"/>
    <property type="evidence" value="ECO:0007669"/>
    <property type="project" value="UniProtKB-KW"/>
</dbReference>
<dbReference type="AlphaFoldDB" id="A0A7R8ZIX4"/>
<dbReference type="SMART" id="SM00164">
    <property type="entry name" value="TBC"/>
    <property type="match status" value="1"/>
</dbReference>
<dbReference type="SUPFAM" id="SSF47923">
    <property type="entry name" value="Ypt/Rab-GAP domain of gyp1p"/>
    <property type="match status" value="2"/>
</dbReference>
<sequence>MAAEVDERPSSTSPRLRLMVEETAVYSDSVKDLLSMSLHAQLLMGMPPLHFRSFAWMIVLRQLTQATWLRVIREERERFNVIQAEVFISEKRFNVIQAEVSEPVGSLFGDDDPLSQREDSTWNKFFADQALKATIAQDVDRTFPELSFFRDMEVRKMMVQILFQYARKNEHLGYKQGMHEILGPILFVCLREREEFKQECSQEDLRRYPFLRDLLSPEYVLHDAFFLFNEVMHRLALWYDAYHPKRRKSDRSTSTPSPDSSKDQQTTETPASDDSVFHPPSDASCEDQGDEGPSELLTFLSHLWHTKVRQTDHELYLHLEALEIHPQVYGIRWLRLLFGREFPLNQLLSLWDAIFATASDDSFPLVSSLFVAHLRGMRWGLLRSDFAECLHLLMQPLPGEDVRKLIGHAYMVRDARIHGNPAFSDLPPEAVAPEKPSRKVSSATEARPEDDTNNDTSRGSASNPFASDSQPEQKSGAAVITNQVKKVLRITPSSLGTAVGGSLAASGVVKPGKAVPIEGQAQAMASTSSAQASAGKRDSVSEAAFSLPRVRELKPLFRHSVEDELETFSSPEAESSSEDDRLRQWAADRLQEAVSLLKAEELTDMEQVCQRVDHLLQRVDAHLLKRLNERRRSISLEQ</sequence>
<evidence type="ECO:0000256" key="2">
    <source>
        <dbReference type="SAM" id="MobiDB-lite"/>
    </source>
</evidence>
<dbReference type="InterPro" id="IPR000195">
    <property type="entry name" value="Rab-GAP-TBC_dom"/>
</dbReference>
<gene>
    <name evidence="3" type="ORF">CTOB1V02_LOCUS4142</name>
</gene>
<dbReference type="PANTHER" id="PTHR22957">
    <property type="entry name" value="TBC1 DOMAIN FAMILY MEMBER GTPASE-ACTIVATING PROTEIN"/>
    <property type="match status" value="1"/>
</dbReference>
<dbReference type="InterPro" id="IPR035969">
    <property type="entry name" value="Rab-GAP_TBC_sf"/>
</dbReference>
<accession>A0A7R8ZIX4</accession>
<organism evidence="3">
    <name type="scientific">Cyprideis torosa</name>
    <dbReference type="NCBI Taxonomy" id="163714"/>
    <lineage>
        <taxon>Eukaryota</taxon>
        <taxon>Metazoa</taxon>
        <taxon>Ecdysozoa</taxon>
        <taxon>Arthropoda</taxon>
        <taxon>Crustacea</taxon>
        <taxon>Oligostraca</taxon>
        <taxon>Ostracoda</taxon>
        <taxon>Podocopa</taxon>
        <taxon>Podocopida</taxon>
        <taxon>Cytherocopina</taxon>
        <taxon>Cytheroidea</taxon>
        <taxon>Cytherideidae</taxon>
        <taxon>Cyprideis</taxon>
    </lineage>
</organism>
<protein>
    <submittedName>
        <fullName evidence="3">Uncharacterized protein</fullName>
    </submittedName>
</protein>
<dbReference type="GO" id="GO:0005737">
    <property type="term" value="C:cytoplasm"/>
    <property type="evidence" value="ECO:0007669"/>
    <property type="project" value="UniProtKB-ARBA"/>
</dbReference>
<dbReference type="OrthoDB" id="27140at2759"/>
<name>A0A7R8ZIX4_9CRUS</name>
<dbReference type="EMBL" id="OB660778">
    <property type="protein sequence ID" value="CAD7226218.1"/>
    <property type="molecule type" value="Genomic_DNA"/>
</dbReference>
<keyword evidence="1" id="KW-0343">GTPase activation</keyword>
<dbReference type="Gene3D" id="1.10.472.80">
    <property type="entry name" value="Ypt/Rab-GAP domain of gyp1p, domain 3"/>
    <property type="match status" value="1"/>
</dbReference>
<feature type="region of interest" description="Disordered" evidence="2">
    <location>
        <begin position="421"/>
        <end position="477"/>
    </location>
</feature>
<dbReference type="FunFam" id="1.10.8.270:FF:000011">
    <property type="entry name" value="TBC1 domain family member 5"/>
    <property type="match status" value="1"/>
</dbReference>
<evidence type="ECO:0000313" key="3">
    <source>
        <dbReference type="EMBL" id="CAD7226218.1"/>
    </source>
</evidence>
<proteinExistence type="predicted"/>